<dbReference type="InterPro" id="IPR003660">
    <property type="entry name" value="HAMP_dom"/>
</dbReference>
<dbReference type="EMBL" id="BIFS01000002">
    <property type="protein sequence ID" value="GCE23053.1"/>
    <property type="molecule type" value="Genomic_DNA"/>
</dbReference>
<evidence type="ECO:0000256" key="2">
    <source>
        <dbReference type="SAM" id="Phobius"/>
    </source>
</evidence>
<feature type="transmembrane region" description="Helical" evidence="2">
    <location>
        <begin position="142"/>
        <end position="163"/>
    </location>
</feature>
<feature type="domain" description="HAMP" evidence="3">
    <location>
        <begin position="260"/>
        <end position="312"/>
    </location>
</feature>
<comment type="caution">
    <text evidence="4">The sequence shown here is derived from an EMBL/GenBank/DDBJ whole genome shotgun (WGS) entry which is preliminary data.</text>
</comment>
<dbReference type="RefSeq" id="WP_126556549.1">
    <property type="nucleotide sequence ID" value="NZ_BIFS01000002.1"/>
</dbReference>
<feature type="compositionally biased region" description="Polar residues" evidence="1">
    <location>
        <begin position="1"/>
        <end position="10"/>
    </location>
</feature>
<proteinExistence type="predicted"/>
<organism evidence="4 5">
    <name type="scientific">Dictyobacter kobayashii</name>
    <dbReference type="NCBI Taxonomy" id="2014872"/>
    <lineage>
        <taxon>Bacteria</taxon>
        <taxon>Bacillati</taxon>
        <taxon>Chloroflexota</taxon>
        <taxon>Ktedonobacteria</taxon>
        <taxon>Ktedonobacterales</taxon>
        <taxon>Dictyobacteraceae</taxon>
        <taxon>Dictyobacter</taxon>
    </lineage>
</organism>
<evidence type="ECO:0000313" key="5">
    <source>
        <dbReference type="Proteomes" id="UP000287188"/>
    </source>
</evidence>
<accession>A0A402AVL3</accession>
<dbReference type="Proteomes" id="UP000287188">
    <property type="component" value="Unassembled WGS sequence"/>
</dbReference>
<reference evidence="5" key="1">
    <citation type="submission" date="2018-12" db="EMBL/GenBank/DDBJ databases">
        <title>Tengunoibacter tsumagoiensis gen. nov., sp. nov., Dictyobacter kobayashii sp. nov., D. alpinus sp. nov., and D. joshuensis sp. nov. and description of Dictyobacteraceae fam. nov. within the order Ktedonobacterales isolated from Tengu-no-mugimeshi.</title>
        <authorList>
            <person name="Wang C.M."/>
            <person name="Zheng Y."/>
            <person name="Sakai Y."/>
            <person name="Toyoda A."/>
            <person name="Minakuchi Y."/>
            <person name="Abe K."/>
            <person name="Yokota A."/>
            <person name="Yabe S."/>
        </authorList>
    </citation>
    <scope>NUCLEOTIDE SEQUENCE [LARGE SCALE GENOMIC DNA]</scope>
    <source>
        <strain evidence="5">Uno11</strain>
    </source>
</reference>
<name>A0A402AVL3_9CHLR</name>
<evidence type="ECO:0000313" key="4">
    <source>
        <dbReference type="EMBL" id="GCE23053.1"/>
    </source>
</evidence>
<dbReference type="GO" id="GO:0016020">
    <property type="term" value="C:membrane"/>
    <property type="evidence" value="ECO:0007669"/>
    <property type="project" value="InterPro"/>
</dbReference>
<dbReference type="SMART" id="SM00304">
    <property type="entry name" value="HAMP"/>
    <property type="match status" value="1"/>
</dbReference>
<keyword evidence="2" id="KW-0472">Membrane</keyword>
<sequence>MDAIQASHSKQQAKKPGNTSPSSKQSPPPTRSNIFKKLWHWWSAFTGPKKDTFPTDIFAQEQLRRARLVSALLILVVIVVALLILSATVRSLWIPTIILLVGGVVIAFCNRAGHTTLSSIFYVLLVDVALVGFFYFKPVPALSSGNMTGLDLFILAVLVGGVILPKGLIPFSGILQVLLICVIFFSRPHDASLTELIQRAGNDYVALMPTLVLHVVGTTLAWLHAWSVERALIRASQAEELAEARSELSQQALLITKQKQRLEEGISSILEAHRQIAAGNLAARAPVHEDQELWQIGHALNLMLMRIQQQAQDYRSLQATYKEIDQLINVFGEARAERRPALPPVRTPLAQRLLVVLRR</sequence>
<dbReference type="Pfam" id="PF00672">
    <property type="entry name" value="HAMP"/>
    <property type="match status" value="1"/>
</dbReference>
<dbReference type="AlphaFoldDB" id="A0A402AVL3"/>
<feature type="transmembrane region" description="Helical" evidence="2">
    <location>
        <begin position="68"/>
        <end position="86"/>
    </location>
</feature>
<keyword evidence="5" id="KW-1185">Reference proteome</keyword>
<dbReference type="OrthoDB" id="152627at2"/>
<keyword evidence="2" id="KW-1133">Transmembrane helix</keyword>
<protein>
    <recommendedName>
        <fullName evidence="3">HAMP domain-containing protein</fullName>
    </recommendedName>
</protein>
<feature type="transmembrane region" description="Helical" evidence="2">
    <location>
        <begin position="92"/>
        <end position="109"/>
    </location>
</feature>
<dbReference type="GO" id="GO:0007165">
    <property type="term" value="P:signal transduction"/>
    <property type="evidence" value="ECO:0007669"/>
    <property type="project" value="InterPro"/>
</dbReference>
<dbReference type="PROSITE" id="PS50885">
    <property type="entry name" value="HAMP"/>
    <property type="match status" value="1"/>
</dbReference>
<dbReference type="CDD" id="cd06225">
    <property type="entry name" value="HAMP"/>
    <property type="match status" value="1"/>
</dbReference>
<feature type="region of interest" description="Disordered" evidence="1">
    <location>
        <begin position="1"/>
        <end position="30"/>
    </location>
</feature>
<feature type="transmembrane region" description="Helical" evidence="2">
    <location>
        <begin position="116"/>
        <end position="136"/>
    </location>
</feature>
<evidence type="ECO:0000259" key="3">
    <source>
        <dbReference type="PROSITE" id="PS50885"/>
    </source>
</evidence>
<evidence type="ECO:0000256" key="1">
    <source>
        <dbReference type="SAM" id="MobiDB-lite"/>
    </source>
</evidence>
<keyword evidence="2" id="KW-0812">Transmembrane</keyword>
<gene>
    <name evidence="4" type="ORF">KDK_68530</name>
</gene>
<feature type="transmembrane region" description="Helical" evidence="2">
    <location>
        <begin position="206"/>
        <end position="226"/>
    </location>
</feature>